<dbReference type="SUPFAM" id="SSF49373">
    <property type="entry name" value="Invasin/intimin cell-adhesion fragments"/>
    <property type="match status" value="1"/>
</dbReference>
<reference evidence="19" key="1">
    <citation type="submission" date="2017-02" db="UniProtKB">
        <authorList>
            <consortium name="WormBaseParasite"/>
        </authorList>
    </citation>
    <scope>IDENTIFICATION</scope>
</reference>
<keyword evidence="4 9" id="KW-0732">Signal</keyword>
<gene>
    <name evidence="17" type="ORF">TCLT_LOCUS1397</name>
</gene>
<feature type="domain" description="NUP210 Ig-like" evidence="11">
    <location>
        <begin position="230"/>
        <end position="324"/>
    </location>
</feature>
<evidence type="ECO:0000259" key="15">
    <source>
        <dbReference type="Pfam" id="PF24935"/>
    </source>
</evidence>
<dbReference type="Pfam" id="PF22963">
    <property type="entry name" value="Ig_NUP210_3rd"/>
    <property type="match status" value="1"/>
</dbReference>
<feature type="domain" description="NUP210 Ig-like" evidence="16">
    <location>
        <begin position="1066"/>
        <end position="1179"/>
    </location>
</feature>
<dbReference type="InterPro" id="IPR058779">
    <property type="entry name" value="Ig_NUP210_13th"/>
</dbReference>
<dbReference type="EMBL" id="UYYF01000174">
    <property type="protein sequence ID" value="VDM96812.1"/>
    <property type="molecule type" value="Genomic_DNA"/>
</dbReference>
<name>A0A0N5CML2_THECL</name>
<feature type="signal peptide" evidence="9">
    <location>
        <begin position="1"/>
        <end position="16"/>
    </location>
</feature>
<dbReference type="InterPro" id="IPR056899">
    <property type="entry name" value="Ig_NUP210_9th"/>
</dbReference>
<protein>
    <submittedName>
        <fullName evidence="19">BIG2 domain-containing protein</fullName>
    </submittedName>
</protein>
<evidence type="ECO:0000259" key="10">
    <source>
        <dbReference type="Pfam" id="PF22962"/>
    </source>
</evidence>
<evidence type="ECO:0000259" key="12">
    <source>
        <dbReference type="Pfam" id="PF22967"/>
    </source>
</evidence>
<dbReference type="InterPro" id="IPR045197">
    <property type="entry name" value="NUP210-like"/>
</dbReference>
<feature type="domain" description="NUP210 Ig-like" evidence="15">
    <location>
        <begin position="468"/>
        <end position="553"/>
    </location>
</feature>
<dbReference type="AlphaFoldDB" id="A0A0N5CML2"/>
<evidence type="ECO:0000313" key="17">
    <source>
        <dbReference type="EMBL" id="VDM96812.1"/>
    </source>
</evidence>
<evidence type="ECO:0000313" key="18">
    <source>
        <dbReference type="Proteomes" id="UP000276776"/>
    </source>
</evidence>
<evidence type="ECO:0000259" key="16">
    <source>
        <dbReference type="Pfam" id="PF26181"/>
    </source>
</evidence>
<dbReference type="STRING" id="103827.A0A0N5CML2"/>
<dbReference type="OrthoDB" id="361283at2759"/>
<evidence type="ECO:0000256" key="8">
    <source>
        <dbReference type="ARBA" id="ARBA00023242"/>
    </source>
</evidence>
<keyword evidence="7" id="KW-0325">Glycoprotein</keyword>
<dbReference type="PANTHER" id="PTHR23019">
    <property type="entry name" value="NUCLEAR PORE MEMBRANE GLYCOPROTEIN GP210-RELATED"/>
    <property type="match status" value="1"/>
</dbReference>
<dbReference type="Pfam" id="PF22969">
    <property type="entry name" value="Ig_NUP210_2nd"/>
    <property type="match status" value="1"/>
</dbReference>
<dbReference type="PANTHER" id="PTHR23019:SF0">
    <property type="entry name" value="NUCLEAR PORE MEMBRANE GLYCOPROTEIN 210"/>
    <property type="match status" value="1"/>
</dbReference>
<feature type="domain" description="NUP210 Ig-like" evidence="13">
    <location>
        <begin position="120"/>
        <end position="221"/>
    </location>
</feature>
<evidence type="ECO:0000259" key="13">
    <source>
        <dbReference type="Pfam" id="PF22969"/>
    </source>
</evidence>
<sequence>MSVLNVLLFGYFTVLASTYRLNVPRVLLPYHPNVQVTFDLTVSDPEDGCFSWRTTRPDVVSIKVLNPIKTSDCSSRARIAATSKYSDEQTAVIFAENKDAGIVLTCGVTVDVIRSIIISTTTKVLFLDASPAKVVIQAYNAEGDMFTNLGEIPFEWHLESSSEKPLRIVPFSQSKYKAPDGVRFLEDNKKRGYVILVEGISTGAASLEAKLIESHFKNVEAQRVDLIVVANLLLVPSQDIYVPLGSYVHYSAEIIKQGITEEITLPAKQYHLVINNSEICSLDTQTSMVVALKYGTTEISIIDENVKSSNTLKPPSARIHVVEPMSLSIKISGDSWYLEKGREYQIFFVIVDDSNHILHVPEDSERKILPSIKDEVTTTISEPVQVSPPVVVFPYTDDKKMNSAKLSARGGTGSFIWSSENPEIAFIDSSGILSSRKLGKTKVVARDLQNVNHFGQAIVQIVEPAGIAFGTSHIEAEIGNDLVLFVSLYASMGDEKIVISDCRQLNFLFEVQDSNIFKISSQHSPYVSLQGDGCSSFVLTALNSGDTTVTVRLGAMSASILISAYPPLRLETPTELLLLHGSSFYVRTSGGPRPWVLDPSKYYTKLTYSNASALITENASQNDRKIITCRENEGDVVSCIFLPLTRFGVLKVTIVTGNEASYTNPLPAVAEAKFRVCCGVPSRLLLSLQRSLGNKCPTKVHAVSFSQPSTIVVEAFGHCKSGPSVGLEQQILSLTSLRLNWSLSDSNIAHVDESERGLYSSEIYGILKPQNIVGHVQIFATAYEYLLDGLKHCLPKMLQSKMQITLVENAEALPSTVILLNEKKATKDIRLVGGSGYFSLRPYDTAMLDVKMQTDIAQVRPLTVGKSVLHFTDLCTEKNFTATISISEVEEILIEAPHFVALHSEQNLHLKIRDVEGSFFVTDDANVMDVQVNSSKTAVTLTRIDSLHYTLRGEMTGVVTLRASARRANGQILQSHSHRIQVYAPLQLQPKVITLIPNSVFQLEISGGPQPLPPLHFHLNNTSAADISPNGFITSKIIGYTEIIGSVDLENNAPIQDKVIVRTVLLSGVRIRLSTLRIQVGEKAWARLDGLTEDQTPFSFGGALYPLHIYWTIATPGIIEAVSPFGALVSESSENRFQIEVKALAAGQAVIRLSVNISTFLGGFPELIQHYDDEIILTVIEPIQLIKPVLHPEVLRISPDAELTLKSNR</sequence>
<evidence type="ECO:0000256" key="5">
    <source>
        <dbReference type="ARBA" id="ARBA00022989"/>
    </source>
</evidence>
<dbReference type="InterPro" id="IPR055096">
    <property type="entry name" value="Ig_NUP210_1st"/>
</dbReference>
<evidence type="ECO:0000256" key="7">
    <source>
        <dbReference type="ARBA" id="ARBA00023180"/>
    </source>
</evidence>
<accession>A0A0N5CML2</accession>
<dbReference type="OMA" id="GQRFHAT"/>
<organism evidence="19">
    <name type="scientific">Thelazia callipaeda</name>
    <name type="common">Oriental eyeworm</name>
    <name type="synonym">Parasitic nematode</name>
    <dbReference type="NCBI Taxonomy" id="103827"/>
    <lineage>
        <taxon>Eukaryota</taxon>
        <taxon>Metazoa</taxon>
        <taxon>Ecdysozoa</taxon>
        <taxon>Nematoda</taxon>
        <taxon>Chromadorea</taxon>
        <taxon>Rhabditida</taxon>
        <taxon>Spirurina</taxon>
        <taxon>Spiruromorpha</taxon>
        <taxon>Thelazioidea</taxon>
        <taxon>Thelaziidae</taxon>
        <taxon>Thelazia</taxon>
    </lineage>
</organism>
<comment type="subcellular location">
    <subcellularLocation>
        <location evidence="1">Nucleus membrane</location>
        <topology evidence="1">Single-pass membrane protein</topology>
    </subcellularLocation>
</comment>
<dbReference type="WBParaSite" id="TCLT_0000139601-mRNA-1">
    <property type="protein sequence ID" value="TCLT_0000139601-mRNA-1"/>
    <property type="gene ID" value="TCLT_0000139601"/>
</dbReference>
<keyword evidence="3" id="KW-0812">Transmembrane</keyword>
<keyword evidence="18" id="KW-1185">Reference proteome</keyword>
<keyword evidence="8" id="KW-0539">Nucleus</keyword>
<dbReference type="Pfam" id="PF22962">
    <property type="entry name" value="Ig_NUP210_7th"/>
    <property type="match status" value="1"/>
</dbReference>
<evidence type="ECO:0000256" key="1">
    <source>
        <dbReference type="ARBA" id="ARBA00004590"/>
    </source>
</evidence>
<dbReference type="Pfam" id="PF22967">
    <property type="entry name" value="Ig_NUP210_1st"/>
    <property type="match status" value="1"/>
</dbReference>
<dbReference type="InterPro" id="IPR008964">
    <property type="entry name" value="Invasin/intimin_cell_adhesion"/>
</dbReference>
<proteinExistence type="inferred from homology"/>
<evidence type="ECO:0000256" key="4">
    <source>
        <dbReference type="ARBA" id="ARBA00022729"/>
    </source>
</evidence>
<dbReference type="InterPro" id="IPR056898">
    <property type="entry name" value="Ig_NUP210_6th"/>
</dbReference>
<evidence type="ECO:0000256" key="9">
    <source>
        <dbReference type="SAM" id="SignalP"/>
    </source>
</evidence>
<feature type="domain" description="NUP210 Ig-like" evidence="10">
    <location>
        <begin position="569"/>
        <end position="679"/>
    </location>
</feature>
<feature type="domain" description="NUP210 Ig-like" evidence="12">
    <location>
        <begin position="19"/>
        <end position="111"/>
    </location>
</feature>
<feature type="domain" description="NUP210 Ig-like" evidence="14">
    <location>
        <begin position="814"/>
        <end position="885"/>
    </location>
</feature>
<evidence type="ECO:0000256" key="6">
    <source>
        <dbReference type="ARBA" id="ARBA00023136"/>
    </source>
</evidence>
<dbReference type="Pfam" id="PF24902">
    <property type="entry name" value="Ig_NUP210_9th"/>
    <property type="match status" value="1"/>
</dbReference>
<keyword evidence="6" id="KW-0472">Membrane</keyword>
<dbReference type="InterPro" id="IPR055099">
    <property type="entry name" value="Ig_NUP210_7th"/>
</dbReference>
<reference evidence="17 18" key="2">
    <citation type="submission" date="2018-11" db="EMBL/GenBank/DDBJ databases">
        <authorList>
            <consortium name="Pathogen Informatics"/>
        </authorList>
    </citation>
    <scope>NUCLEOTIDE SEQUENCE [LARGE SCALE GENOMIC DNA]</scope>
</reference>
<feature type="chain" id="PRO_5043126240" evidence="9">
    <location>
        <begin position="17"/>
        <end position="1209"/>
    </location>
</feature>
<keyword evidence="5" id="KW-1133">Transmembrane helix</keyword>
<evidence type="ECO:0000259" key="11">
    <source>
        <dbReference type="Pfam" id="PF22963"/>
    </source>
</evidence>
<dbReference type="Pfam" id="PF26182">
    <property type="entry name" value="Ig_NUP210_5th"/>
    <property type="match status" value="1"/>
</dbReference>
<comment type="similarity">
    <text evidence="2">Belongs to the NUP210 family.</text>
</comment>
<dbReference type="InterPro" id="IPR055097">
    <property type="entry name" value="Ig_NUP210_2nd"/>
</dbReference>
<dbReference type="GO" id="GO:0031965">
    <property type="term" value="C:nuclear membrane"/>
    <property type="evidence" value="ECO:0007669"/>
    <property type="project" value="UniProtKB-SubCell"/>
</dbReference>
<dbReference type="Pfam" id="PF24935">
    <property type="entry name" value="Ig_NUP210_6th"/>
    <property type="match status" value="1"/>
</dbReference>
<dbReference type="Proteomes" id="UP000276776">
    <property type="component" value="Unassembled WGS sequence"/>
</dbReference>
<dbReference type="Pfam" id="PF26181">
    <property type="entry name" value="Ig_NUP210_13th"/>
    <property type="match status" value="1"/>
</dbReference>
<dbReference type="InterPro" id="IPR055098">
    <property type="entry name" value="Ig_NUP210_3rd"/>
</dbReference>
<dbReference type="GO" id="GO:0005643">
    <property type="term" value="C:nuclear pore"/>
    <property type="evidence" value="ECO:0007669"/>
    <property type="project" value="TreeGrafter"/>
</dbReference>
<evidence type="ECO:0000256" key="2">
    <source>
        <dbReference type="ARBA" id="ARBA00007313"/>
    </source>
</evidence>
<evidence type="ECO:0000313" key="19">
    <source>
        <dbReference type="WBParaSite" id="TCLT_0000139601-mRNA-1"/>
    </source>
</evidence>
<dbReference type="Gene3D" id="2.60.40.1080">
    <property type="match status" value="1"/>
</dbReference>
<evidence type="ECO:0000259" key="14">
    <source>
        <dbReference type="Pfam" id="PF24902"/>
    </source>
</evidence>
<evidence type="ECO:0000256" key="3">
    <source>
        <dbReference type="ARBA" id="ARBA00022692"/>
    </source>
</evidence>